<organism evidence="2 3">
    <name type="scientific">Mesorhabditis spiculigera</name>
    <dbReference type="NCBI Taxonomy" id="96644"/>
    <lineage>
        <taxon>Eukaryota</taxon>
        <taxon>Metazoa</taxon>
        <taxon>Ecdysozoa</taxon>
        <taxon>Nematoda</taxon>
        <taxon>Chromadorea</taxon>
        <taxon>Rhabditida</taxon>
        <taxon>Rhabditina</taxon>
        <taxon>Rhabditomorpha</taxon>
        <taxon>Rhabditoidea</taxon>
        <taxon>Rhabditidae</taxon>
        <taxon>Mesorhabditinae</taxon>
        <taxon>Mesorhabditis</taxon>
    </lineage>
</organism>
<reference evidence="2" key="1">
    <citation type="submission" date="2023-06" db="EMBL/GenBank/DDBJ databases">
        <authorList>
            <person name="Delattre M."/>
        </authorList>
    </citation>
    <scope>NUCLEOTIDE SEQUENCE</scope>
    <source>
        <strain evidence="2">AF72</strain>
    </source>
</reference>
<keyword evidence="3" id="KW-1185">Reference proteome</keyword>
<sequence>MLTAFTTSIPTTPTTTPSLFSLSTDPSHQIAILELQLRLSMLQQMATLPQIPTTIEALNLQILQNQMLNYSTSSAMTTMAPSVSSGFLAPPTQLSRSVSTYEELLKAGQSIPQIKVSILRQLCENDDEDEVIKLAPKRSVSSLPIPDVYPLKRELSQTSLGTPAEMRAMERRQKVLREEDLPESVGPDSPLRHHPKYLRQSKNAGDFEVIAAMCFASGYMPDEIKERYAQRRSVSSSPEVPKADTECPMEDFINGVISRELISCE</sequence>
<feature type="non-terminal residue" evidence="2">
    <location>
        <position position="1"/>
    </location>
</feature>
<evidence type="ECO:0000313" key="3">
    <source>
        <dbReference type="Proteomes" id="UP001177023"/>
    </source>
</evidence>
<accession>A0AA36CZD2</accession>
<comment type="caution">
    <text evidence="2">The sequence shown here is derived from an EMBL/GenBank/DDBJ whole genome shotgun (WGS) entry which is preliminary data.</text>
</comment>
<feature type="region of interest" description="Disordered" evidence="1">
    <location>
        <begin position="176"/>
        <end position="196"/>
    </location>
</feature>
<dbReference type="EMBL" id="CATQJA010002648">
    <property type="protein sequence ID" value="CAJ0577208.1"/>
    <property type="molecule type" value="Genomic_DNA"/>
</dbReference>
<proteinExistence type="predicted"/>
<name>A0AA36CZD2_9BILA</name>
<dbReference type="Proteomes" id="UP001177023">
    <property type="component" value="Unassembled WGS sequence"/>
</dbReference>
<gene>
    <name evidence="2" type="ORF">MSPICULIGERA_LOCUS15486</name>
</gene>
<dbReference type="AlphaFoldDB" id="A0AA36CZD2"/>
<evidence type="ECO:0000256" key="1">
    <source>
        <dbReference type="SAM" id="MobiDB-lite"/>
    </source>
</evidence>
<evidence type="ECO:0000313" key="2">
    <source>
        <dbReference type="EMBL" id="CAJ0577208.1"/>
    </source>
</evidence>
<protein>
    <submittedName>
        <fullName evidence="2">Uncharacterized protein</fullName>
    </submittedName>
</protein>